<organism evidence="1 2">
    <name type="scientific">Brevinema andersonii</name>
    <dbReference type="NCBI Taxonomy" id="34097"/>
    <lineage>
        <taxon>Bacteria</taxon>
        <taxon>Pseudomonadati</taxon>
        <taxon>Spirochaetota</taxon>
        <taxon>Spirochaetia</taxon>
        <taxon>Brevinematales</taxon>
        <taxon>Brevinemataceae</taxon>
        <taxon>Brevinema</taxon>
    </lineage>
</organism>
<reference evidence="2" key="1">
    <citation type="submission" date="2016-10" db="EMBL/GenBank/DDBJ databases">
        <authorList>
            <person name="Varghese N."/>
            <person name="Submissions S."/>
        </authorList>
    </citation>
    <scope>NUCLEOTIDE SEQUENCE [LARGE SCALE GENOMIC DNA]</scope>
    <source>
        <strain evidence="2">ATCC 43811</strain>
    </source>
</reference>
<proteinExistence type="predicted"/>
<gene>
    <name evidence="1" type="ORF">SAMN02745150_01370</name>
</gene>
<accession>A0A1I1F2J2</accession>
<dbReference type="RefSeq" id="WP_092319985.1">
    <property type="nucleotide sequence ID" value="NZ_FOKY01000024.1"/>
</dbReference>
<keyword evidence="2" id="KW-1185">Reference proteome</keyword>
<sequence length="140" mass="15736">MPTDDDTALFTLEMIKDGSYPSNAPMAVFIDPSVDGIKKNDYKTAVLATATAKGFVIVDAFMVQGRDIRFFDDTLSLYKKHSANILTVKVECVGAMAYFVRDLEKYAREHGVKLPLTTISNMRKEHRIAQLPVLFETDRI</sequence>
<dbReference type="EMBL" id="FOKY01000024">
    <property type="protein sequence ID" value="SFB93477.1"/>
    <property type="molecule type" value="Genomic_DNA"/>
</dbReference>
<evidence type="ECO:0000313" key="2">
    <source>
        <dbReference type="Proteomes" id="UP000240042"/>
    </source>
</evidence>
<dbReference type="OrthoDB" id="378710at2"/>
<evidence type="ECO:0000313" key="1">
    <source>
        <dbReference type="EMBL" id="SFB93477.1"/>
    </source>
</evidence>
<name>A0A1I1F2J2_BREAD</name>
<protein>
    <submittedName>
        <fullName evidence="1">Uncharacterized protein</fullName>
    </submittedName>
</protein>
<dbReference type="Proteomes" id="UP000240042">
    <property type="component" value="Unassembled WGS sequence"/>
</dbReference>
<dbReference type="AlphaFoldDB" id="A0A1I1F2J2"/>